<dbReference type="PANTHER" id="PTHR10701">
    <property type="entry name" value="SMALL NUCLEAR RIBONUCLEOPROTEIN-ASSOCIATED PROTEIN B AND N"/>
    <property type="match status" value="1"/>
</dbReference>
<comment type="similarity">
    <text evidence="3">Belongs to the snRNP SmB/SmN family.</text>
</comment>
<evidence type="ECO:0000256" key="5">
    <source>
        <dbReference type="ARBA" id="ARBA00022664"/>
    </source>
</evidence>
<dbReference type="EMBL" id="JACGWN010000016">
    <property type="protein sequence ID" value="KAL0394100.1"/>
    <property type="molecule type" value="Genomic_DNA"/>
</dbReference>
<dbReference type="InterPro" id="IPR050914">
    <property type="entry name" value="snRNP_SmB/NAA38-like"/>
</dbReference>
<accession>A0AAW2SNG6</accession>
<dbReference type="GO" id="GO:0005737">
    <property type="term" value="C:cytoplasm"/>
    <property type="evidence" value="ECO:0007669"/>
    <property type="project" value="UniProtKB-SubCell"/>
</dbReference>
<dbReference type="GO" id="GO:0003723">
    <property type="term" value="F:RNA binding"/>
    <property type="evidence" value="ECO:0007669"/>
    <property type="project" value="UniProtKB-KW"/>
</dbReference>
<name>A0AAW2SNG6_9LAMI</name>
<proteinExistence type="inferred from homology"/>
<keyword evidence="9 11" id="KW-0687">Ribonucleoprotein</keyword>
<feature type="region of interest" description="Disordered" evidence="10">
    <location>
        <begin position="136"/>
        <end position="207"/>
    </location>
</feature>
<evidence type="ECO:0000256" key="3">
    <source>
        <dbReference type="ARBA" id="ARBA00009123"/>
    </source>
</evidence>
<keyword evidence="7" id="KW-0508">mRNA splicing</keyword>
<dbReference type="GO" id="GO:0005687">
    <property type="term" value="C:U4 snRNP"/>
    <property type="evidence" value="ECO:0007669"/>
    <property type="project" value="TreeGrafter"/>
</dbReference>
<organism evidence="11">
    <name type="scientific">Sesamum latifolium</name>
    <dbReference type="NCBI Taxonomy" id="2727402"/>
    <lineage>
        <taxon>Eukaryota</taxon>
        <taxon>Viridiplantae</taxon>
        <taxon>Streptophyta</taxon>
        <taxon>Embryophyta</taxon>
        <taxon>Tracheophyta</taxon>
        <taxon>Spermatophyta</taxon>
        <taxon>Magnoliopsida</taxon>
        <taxon>eudicotyledons</taxon>
        <taxon>Gunneridae</taxon>
        <taxon>Pentapetalae</taxon>
        <taxon>asterids</taxon>
        <taxon>lamiids</taxon>
        <taxon>Lamiales</taxon>
        <taxon>Pedaliaceae</taxon>
        <taxon>Sesamum</taxon>
    </lineage>
</organism>
<keyword evidence="8" id="KW-0539">Nucleus</keyword>
<gene>
    <name evidence="11" type="ORF">Slati_4376200</name>
</gene>
<dbReference type="PANTHER" id="PTHR10701:SF0">
    <property type="entry name" value="SMALL NUCLEAR RIBONUCLEOPROTEIN-ASSOCIATED PROTEIN B"/>
    <property type="match status" value="1"/>
</dbReference>
<evidence type="ECO:0000256" key="10">
    <source>
        <dbReference type="SAM" id="MobiDB-lite"/>
    </source>
</evidence>
<dbReference type="GO" id="GO:0000398">
    <property type="term" value="P:mRNA splicing, via spliceosome"/>
    <property type="evidence" value="ECO:0007669"/>
    <property type="project" value="TreeGrafter"/>
</dbReference>
<dbReference type="AlphaFoldDB" id="A0AAW2SNG6"/>
<keyword evidence="6" id="KW-0694">RNA-binding</keyword>
<dbReference type="GO" id="GO:0071004">
    <property type="term" value="C:U2-type prespliceosome"/>
    <property type="evidence" value="ECO:0007669"/>
    <property type="project" value="TreeGrafter"/>
</dbReference>
<reference evidence="11" key="2">
    <citation type="journal article" date="2024" name="Plant">
        <title>Genomic evolution and insights into agronomic trait innovations of Sesamum species.</title>
        <authorList>
            <person name="Miao H."/>
            <person name="Wang L."/>
            <person name="Qu L."/>
            <person name="Liu H."/>
            <person name="Sun Y."/>
            <person name="Le M."/>
            <person name="Wang Q."/>
            <person name="Wei S."/>
            <person name="Zheng Y."/>
            <person name="Lin W."/>
            <person name="Duan Y."/>
            <person name="Cao H."/>
            <person name="Xiong S."/>
            <person name="Wang X."/>
            <person name="Wei L."/>
            <person name="Li C."/>
            <person name="Ma Q."/>
            <person name="Ju M."/>
            <person name="Zhao R."/>
            <person name="Li G."/>
            <person name="Mu C."/>
            <person name="Tian Q."/>
            <person name="Mei H."/>
            <person name="Zhang T."/>
            <person name="Gao T."/>
            <person name="Zhang H."/>
        </authorList>
    </citation>
    <scope>NUCLEOTIDE SEQUENCE</scope>
    <source>
        <strain evidence="11">KEN1</strain>
    </source>
</reference>
<evidence type="ECO:0000256" key="8">
    <source>
        <dbReference type="ARBA" id="ARBA00023242"/>
    </source>
</evidence>
<evidence type="ECO:0000256" key="9">
    <source>
        <dbReference type="ARBA" id="ARBA00023274"/>
    </source>
</evidence>
<protein>
    <submittedName>
        <fullName evidence="11">Small nuclear ribonucleoprotein-associated protein B</fullName>
    </submittedName>
</protein>
<dbReference type="GO" id="GO:0071013">
    <property type="term" value="C:catalytic step 2 spliceosome"/>
    <property type="evidence" value="ECO:0007669"/>
    <property type="project" value="TreeGrafter"/>
</dbReference>
<keyword evidence="4" id="KW-0963">Cytoplasm</keyword>
<dbReference type="GO" id="GO:0005686">
    <property type="term" value="C:U2 snRNP"/>
    <property type="evidence" value="ECO:0007669"/>
    <property type="project" value="TreeGrafter"/>
</dbReference>
<dbReference type="GO" id="GO:0070990">
    <property type="term" value="F:snRNP binding"/>
    <property type="evidence" value="ECO:0007669"/>
    <property type="project" value="TreeGrafter"/>
</dbReference>
<evidence type="ECO:0000256" key="6">
    <source>
        <dbReference type="ARBA" id="ARBA00022884"/>
    </source>
</evidence>
<dbReference type="GO" id="GO:0005682">
    <property type="term" value="C:U5 snRNP"/>
    <property type="evidence" value="ECO:0007669"/>
    <property type="project" value="TreeGrafter"/>
</dbReference>
<dbReference type="Gene3D" id="2.30.30.100">
    <property type="match status" value="1"/>
</dbReference>
<evidence type="ECO:0000256" key="1">
    <source>
        <dbReference type="ARBA" id="ARBA00004123"/>
    </source>
</evidence>
<dbReference type="GO" id="GO:0046540">
    <property type="term" value="C:U4/U6 x U5 tri-snRNP complex"/>
    <property type="evidence" value="ECO:0007669"/>
    <property type="project" value="TreeGrafter"/>
</dbReference>
<feature type="compositionally biased region" description="Pro residues" evidence="10">
    <location>
        <begin position="136"/>
        <end position="162"/>
    </location>
</feature>
<evidence type="ECO:0000256" key="7">
    <source>
        <dbReference type="ARBA" id="ARBA00023187"/>
    </source>
</evidence>
<feature type="region of interest" description="Disordered" evidence="10">
    <location>
        <begin position="54"/>
        <end position="86"/>
    </location>
</feature>
<feature type="compositionally biased region" description="Pro residues" evidence="10">
    <location>
        <begin position="169"/>
        <end position="198"/>
    </location>
</feature>
<keyword evidence="5" id="KW-0507">mRNA processing</keyword>
<comment type="subcellular location">
    <subcellularLocation>
        <location evidence="2">Cytoplasm</location>
    </subcellularLocation>
    <subcellularLocation>
        <location evidence="1">Nucleus</location>
    </subcellularLocation>
</comment>
<evidence type="ECO:0000313" key="11">
    <source>
        <dbReference type="EMBL" id="KAL0394100.1"/>
    </source>
</evidence>
<reference evidence="11" key="1">
    <citation type="submission" date="2020-06" db="EMBL/GenBank/DDBJ databases">
        <authorList>
            <person name="Li T."/>
            <person name="Hu X."/>
            <person name="Zhang T."/>
            <person name="Song X."/>
            <person name="Zhang H."/>
            <person name="Dai N."/>
            <person name="Sheng W."/>
            <person name="Hou X."/>
            <person name="Wei L."/>
        </authorList>
    </citation>
    <scope>NUCLEOTIDE SEQUENCE</scope>
    <source>
        <strain evidence="11">KEN1</strain>
        <tissue evidence="11">Leaf</tissue>
    </source>
</reference>
<evidence type="ECO:0000256" key="4">
    <source>
        <dbReference type="ARBA" id="ARBA00022490"/>
    </source>
</evidence>
<sequence length="235" mass="26092">MSMSKSSKMLQYINYRMRVTIQDGRQLIGKFNRHMKMPGLRLRRLPPSCSANFRLLRAPRRTRRPPHARPRPPQRRRSPAGPCRARSWSRWARSRYDAAPDFSAASDFRSTGFLPSPAAGCKAACYGSAAGGFPPRPGMPMPPPPQFRPGMPPPGGFAPPPQFAQRPQMVPPPQMMRGPPPPGGPPRPGMPGVPPPGQQPRDPCHLRRVDRLRYLVRQTRNATSTESAVVVITLS</sequence>
<comment type="caution">
    <text evidence="11">The sequence shown here is derived from an EMBL/GenBank/DDBJ whole genome shotgun (WGS) entry which is preliminary data.</text>
</comment>
<evidence type="ECO:0000256" key="2">
    <source>
        <dbReference type="ARBA" id="ARBA00004496"/>
    </source>
</evidence>
<dbReference type="GO" id="GO:0005685">
    <property type="term" value="C:U1 snRNP"/>
    <property type="evidence" value="ECO:0007669"/>
    <property type="project" value="TreeGrafter"/>
</dbReference>
<feature type="compositionally biased region" description="Basic residues" evidence="10">
    <location>
        <begin position="57"/>
        <end position="78"/>
    </location>
</feature>